<proteinExistence type="predicted"/>
<reference evidence="3 4" key="1">
    <citation type="submission" date="2021-03" db="EMBL/GenBank/DDBJ databases">
        <title>Glycomyces sp. nov., a novel actinomycete isolated from soil.</title>
        <authorList>
            <person name="Yang X."/>
            <person name="Xu X."/>
        </authorList>
    </citation>
    <scope>NUCLEOTIDE SEQUENCE [LARGE SCALE GENOMIC DNA]</scope>
    <source>
        <strain evidence="3 4">NEAU-S30</strain>
    </source>
</reference>
<dbReference type="Pfam" id="PF13349">
    <property type="entry name" value="DUF4097"/>
    <property type="match status" value="1"/>
</dbReference>
<dbReference type="InterPro" id="IPR025164">
    <property type="entry name" value="Toastrack_DUF4097"/>
</dbReference>
<dbReference type="EMBL" id="JAGFNP010000010">
    <property type="protein sequence ID" value="MBO3734713.1"/>
    <property type="molecule type" value="Genomic_DNA"/>
</dbReference>
<feature type="domain" description="DUF4097" evidence="2">
    <location>
        <begin position="148"/>
        <end position="262"/>
    </location>
</feature>
<dbReference type="Proteomes" id="UP000681341">
    <property type="component" value="Unassembled WGS sequence"/>
</dbReference>
<protein>
    <submittedName>
        <fullName evidence="3">DUF4097 family beta strand repeat protein</fullName>
    </submittedName>
</protein>
<evidence type="ECO:0000313" key="4">
    <source>
        <dbReference type="Proteomes" id="UP000681341"/>
    </source>
</evidence>
<evidence type="ECO:0000259" key="2">
    <source>
        <dbReference type="Pfam" id="PF13349"/>
    </source>
</evidence>
<name>A0ABS3U7F6_9ACTN</name>
<keyword evidence="4" id="KW-1185">Reference proteome</keyword>
<keyword evidence="1" id="KW-1133">Transmembrane helix</keyword>
<organism evidence="3 4">
    <name type="scientific">Glycomyces niveus</name>
    <dbReference type="NCBI Taxonomy" id="2820287"/>
    <lineage>
        <taxon>Bacteria</taxon>
        <taxon>Bacillati</taxon>
        <taxon>Actinomycetota</taxon>
        <taxon>Actinomycetes</taxon>
        <taxon>Glycomycetales</taxon>
        <taxon>Glycomycetaceae</taxon>
        <taxon>Glycomyces</taxon>
    </lineage>
</organism>
<keyword evidence="1" id="KW-0812">Transmembrane</keyword>
<evidence type="ECO:0000256" key="1">
    <source>
        <dbReference type="SAM" id="Phobius"/>
    </source>
</evidence>
<gene>
    <name evidence="3" type="ORF">J5V16_17955</name>
</gene>
<accession>A0ABS3U7F6</accession>
<feature type="transmembrane region" description="Helical" evidence="1">
    <location>
        <begin position="24"/>
        <end position="50"/>
    </location>
</feature>
<keyword evidence="1" id="KW-0472">Membrane</keyword>
<sequence length="266" mass="28277">MIDTPEKQTTAPTPPEPQRTARTVWWIVGAACTGLVLLFGMAVAGVWIWTVASPEESDKRTETYTQAVSGVDAEVEVGHLEFTASADGTLVVDRETRWHSDEPATSESWSGDVFNAMGECDERFFIVWGGDECEVNYAFAVPSGTAVTAENSVGDVVLDGVDGAIDVEASVGEIEGENLRATSTAVEASVGSVRLEYAEVRGDITVTADTGDVEILVPNDGTTYDIEFEAGVGSQDIDIDTSASQDADYVITVNTSVGDLTVRYAD</sequence>
<evidence type="ECO:0000313" key="3">
    <source>
        <dbReference type="EMBL" id="MBO3734713.1"/>
    </source>
</evidence>
<comment type="caution">
    <text evidence="3">The sequence shown here is derived from an EMBL/GenBank/DDBJ whole genome shotgun (WGS) entry which is preliminary data.</text>
</comment>
<dbReference type="RefSeq" id="WP_208497956.1">
    <property type="nucleotide sequence ID" value="NZ_JAGFNP010000010.1"/>
</dbReference>